<gene>
    <name evidence="3" type="ORF">NMOB1V02_LOCUS9025</name>
</gene>
<organism evidence="3">
    <name type="scientific">Notodromas monacha</name>
    <dbReference type="NCBI Taxonomy" id="399045"/>
    <lineage>
        <taxon>Eukaryota</taxon>
        <taxon>Metazoa</taxon>
        <taxon>Ecdysozoa</taxon>
        <taxon>Arthropoda</taxon>
        <taxon>Crustacea</taxon>
        <taxon>Oligostraca</taxon>
        <taxon>Ostracoda</taxon>
        <taxon>Podocopa</taxon>
        <taxon>Podocopida</taxon>
        <taxon>Cypridocopina</taxon>
        <taxon>Cypridoidea</taxon>
        <taxon>Cyprididae</taxon>
        <taxon>Notodromas</taxon>
    </lineage>
</organism>
<evidence type="ECO:0000313" key="4">
    <source>
        <dbReference type="Proteomes" id="UP000678499"/>
    </source>
</evidence>
<keyword evidence="2" id="KW-1133">Transmembrane helix</keyword>
<keyword evidence="4" id="KW-1185">Reference proteome</keyword>
<evidence type="ECO:0000256" key="2">
    <source>
        <dbReference type="SAM" id="Phobius"/>
    </source>
</evidence>
<dbReference type="EMBL" id="CAJPEX010002826">
    <property type="protein sequence ID" value="CAG0921530.1"/>
    <property type="molecule type" value="Genomic_DNA"/>
</dbReference>
<evidence type="ECO:0000256" key="1">
    <source>
        <dbReference type="SAM" id="MobiDB-lite"/>
    </source>
</evidence>
<sequence>MFIRQNSYRAMMEEIKQKTEAIRKKQEPQKDGTEPTAKETSSSSSSHGQNKSLDSNIEAAMTLAQQKAAASSYTTATGIHVLLVAAIVLVSLVCIGLLFAYVRCQQQRESVMAETAHHAVSKMPGQTYSVSDSIIRQNTNNNNNNNDRTVMQVDPAHVPEVMSIVPPSECQPGFMKDPTGRCRPIVSAASRTKQS</sequence>
<proteinExistence type="predicted"/>
<evidence type="ECO:0000313" key="3">
    <source>
        <dbReference type="EMBL" id="CAD7281378.1"/>
    </source>
</evidence>
<dbReference type="EMBL" id="OA884863">
    <property type="protein sequence ID" value="CAD7281378.1"/>
    <property type="molecule type" value="Genomic_DNA"/>
</dbReference>
<feature type="compositionally biased region" description="Basic and acidic residues" evidence="1">
    <location>
        <begin position="14"/>
        <end position="37"/>
    </location>
</feature>
<keyword evidence="2" id="KW-0472">Membrane</keyword>
<protein>
    <submittedName>
        <fullName evidence="3">Uncharacterized protein</fullName>
    </submittedName>
</protein>
<accession>A0A7R9BVH1</accession>
<feature type="region of interest" description="Disordered" evidence="1">
    <location>
        <begin position="14"/>
        <end position="52"/>
    </location>
</feature>
<reference evidence="3" key="1">
    <citation type="submission" date="2020-11" db="EMBL/GenBank/DDBJ databases">
        <authorList>
            <person name="Tran Van P."/>
        </authorList>
    </citation>
    <scope>NUCLEOTIDE SEQUENCE</scope>
</reference>
<name>A0A7R9BVH1_9CRUS</name>
<dbReference type="Proteomes" id="UP000678499">
    <property type="component" value="Unassembled WGS sequence"/>
</dbReference>
<dbReference type="AlphaFoldDB" id="A0A7R9BVH1"/>
<feature type="transmembrane region" description="Helical" evidence="2">
    <location>
        <begin position="79"/>
        <end position="102"/>
    </location>
</feature>
<keyword evidence="2" id="KW-0812">Transmembrane</keyword>